<dbReference type="Proteomes" id="UP001178507">
    <property type="component" value="Unassembled WGS sequence"/>
</dbReference>
<dbReference type="Pfam" id="PF01138">
    <property type="entry name" value="RNase_PH"/>
    <property type="match status" value="1"/>
</dbReference>
<dbReference type="GO" id="GO:0071035">
    <property type="term" value="P:nuclear polyadenylation-dependent rRNA catabolic process"/>
    <property type="evidence" value="ECO:0007669"/>
    <property type="project" value="TreeGrafter"/>
</dbReference>
<gene>
    <name evidence="11" type="ORF">EVOR1521_LOCUS13230</name>
</gene>
<evidence type="ECO:0000313" key="12">
    <source>
        <dbReference type="Proteomes" id="UP001178507"/>
    </source>
</evidence>
<dbReference type="GO" id="GO:0035925">
    <property type="term" value="F:mRNA 3'-UTR AU-rich region binding"/>
    <property type="evidence" value="ECO:0007669"/>
    <property type="project" value="TreeGrafter"/>
</dbReference>
<comment type="subcellular location">
    <subcellularLocation>
        <location evidence="1">Cytoplasm</location>
    </subcellularLocation>
    <subcellularLocation>
        <location evidence="2">Nucleus</location>
        <location evidence="2">Nucleolus</location>
    </subcellularLocation>
</comment>
<evidence type="ECO:0000256" key="4">
    <source>
        <dbReference type="ARBA" id="ARBA00022490"/>
    </source>
</evidence>
<dbReference type="GO" id="GO:0000176">
    <property type="term" value="C:nuclear exosome (RNase complex)"/>
    <property type="evidence" value="ECO:0007669"/>
    <property type="project" value="TreeGrafter"/>
</dbReference>
<dbReference type="GO" id="GO:0005730">
    <property type="term" value="C:nucleolus"/>
    <property type="evidence" value="ECO:0007669"/>
    <property type="project" value="UniProtKB-SubCell"/>
</dbReference>
<dbReference type="GO" id="GO:0071038">
    <property type="term" value="P:TRAMP-dependent tRNA surveillance pathway"/>
    <property type="evidence" value="ECO:0007669"/>
    <property type="project" value="TreeGrafter"/>
</dbReference>
<keyword evidence="8" id="KW-0539">Nucleus</keyword>
<dbReference type="InterPro" id="IPR027408">
    <property type="entry name" value="PNPase/RNase_PH_dom_sf"/>
</dbReference>
<dbReference type="GO" id="GO:0034473">
    <property type="term" value="P:U1 snRNA 3'-end processing"/>
    <property type="evidence" value="ECO:0007669"/>
    <property type="project" value="TreeGrafter"/>
</dbReference>
<accession>A0AA36II03</accession>
<name>A0AA36II03_9DINO</name>
<dbReference type="GO" id="GO:0016075">
    <property type="term" value="P:rRNA catabolic process"/>
    <property type="evidence" value="ECO:0007669"/>
    <property type="project" value="TreeGrafter"/>
</dbReference>
<evidence type="ECO:0000313" key="11">
    <source>
        <dbReference type="EMBL" id="CAJ1387087.1"/>
    </source>
</evidence>
<dbReference type="EMBL" id="CAUJNA010001458">
    <property type="protein sequence ID" value="CAJ1387087.1"/>
    <property type="molecule type" value="Genomic_DNA"/>
</dbReference>
<evidence type="ECO:0000256" key="7">
    <source>
        <dbReference type="ARBA" id="ARBA00022884"/>
    </source>
</evidence>
<comment type="caution">
    <text evidence="11">The sequence shown here is derived from an EMBL/GenBank/DDBJ whole genome shotgun (WGS) entry which is preliminary data.</text>
</comment>
<proteinExistence type="inferred from homology"/>
<dbReference type="GO" id="GO:0000177">
    <property type="term" value="C:cytoplasmic exosome (RNase complex)"/>
    <property type="evidence" value="ECO:0007669"/>
    <property type="project" value="TreeGrafter"/>
</dbReference>
<dbReference type="GO" id="GO:0034475">
    <property type="term" value="P:U4 snRNA 3'-end processing"/>
    <property type="evidence" value="ECO:0007669"/>
    <property type="project" value="TreeGrafter"/>
</dbReference>
<reference evidence="11" key="1">
    <citation type="submission" date="2023-08" db="EMBL/GenBank/DDBJ databases">
        <authorList>
            <person name="Chen Y."/>
            <person name="Shah S."/>
            <person name="Dougan E. K."/>
            <person name="Thang M."/>
            <person name="Chan C."/>
        </authorList>
    </citation>
    <scope>NUCLEOTIDE SEQUENCE</scope>
</reference>
<organism evidence="11 12">
    <name type="scientific">Effrenium voratum</name>
    <dbReference type="NCBI Taxonomy" id="2562239"/>
    <lineage>
        <taxon>Eukaryota</taxon>
        <taxon>Sar</taxon>
        <taxon>Alveolata</taxon>
        <taxon>Dinophyceae</taxon>
        <taxon>Suessiales</taxon>
        <taxon>Symbiodiniaceae</taxon>
        <taxon>Effrenium</taxon>
    </lineage>
</organism>
<keyword evidence="12" id="KW-1185">Reference proteome</keyword>
<feature type="domain" description="Exoribonuclease phosphorolytic" evidence="10">
    <location>
        <begin position="32"/>
        <end position="163"/>
    </location>
</feature>
<dbReference type="PANTHER" id="PTHR11097:SF9">
    <property type="entry name" value="EXOSOME COMPLEX COMPONENT RRP43"/>
    <property type="match status" value="1"/>
</dbReference>
<dbReference type="InterPro" id="IPR020568">
    <property type="entry name" value="Ribosomal_Su5_D2-typ_SF"/>
</dbReference>
<evidence type="ECO:0000256" key="5">
    <source>
        <dbReference type="ARBA" id="ARBA00022552"/>
    </source>
</evidence>
<evidence type="ECO:0000256" key="8">
    <source>
        <dbReference type="ARBA" id="ARBA00023242"/>
    </source>
</evidence>
<protein>
    <recommendedName>
        <fullName evidence="9">Ribosomal RNA-processing protein 43</fullName>
    </recommendedName>
</protein>
<comment type="similarity">
    <text evidence="3">Belongs to the RNase PH family.</text>
</comment>
<dbReference type="SUPFAM" id="SSF54211">
    <property type="entry name" value="Ribosomal protein S5 domain 2-like"/>
    <property type="match status" value="1"/>
</dbReference>
<keyword evidence="4" id="KW-0963">Cytoplasm</keyword>
<evidence type="ECO:0000256" key="9">
    <source>
        <dbReference type="ARBA" id="ARBA00030617"/>
    </source>
</evidence>
<evidence type="ECO:0000256" key="3">
    <source>
        <dbReference type="ARBA" id="ARBA00006678"/>
    </source>
</evidence>
<dbReference type="InterPro" id="IPR050590">
    <property type="entry name" value="Exosome_comp_Rrp42_subfam"/>
</dbReference>
<dbReference type="AlphaFoldDB" id="A0AA36II03"/>
<keyword evidence="7" id="KW-0694">RNA-binding</keyword>
<dbReference type="GO" id="GO:0034476">
    <property type="term" value="P:U5 snRNA 3'-end processing"/>
    <property type="evidence" value="ECO:0007669"/>
    <property type="project" value="TreeGrafter"/>
</dbReference>
<evidence type="ECO:0000256" key="2">
    <source>
        <dbReference type="ARBA" id="ARBA00004604"/>
    </source>
</evidence>
<evidence type="ECO:0000256" key="1">
    <source>
        <dbReference type="ARBA" id="ARBA00004496"/>
    </source>
</evidence>
<evidence type="ECO:0000256" key="6">
    <source>
        <dbReference type="ARBA" id="ARBA00022835"/>
    </source>
</evidence>
<evidence type="ECO:0000259" key="10">
    <source>
        <dbReference type="Pfam" id="PF01138"/>
    </source>
</evidence>
<dbReference type="GO" id="GO:0071028">
    <property type="term" value="P:nuclear mRNA surveillance"/>
    <property type="evidence" value="ECO:0007669"/>
    <property type="project" value="TreeGrafter"/>
</dbReference>
<dbReference type="PANTHER" id="PTHR11097">
    <property type="entry name" value="EXOSOME COMPLEX EXONUCLEASE RIBOSOMAL RNA PROCESSING PROTEIN"/>
    <property type="match status" value="1"/>
</dbReference>
<keyword evidence="6" id="KW-0271">Exosome</keyword>
<keyword evidence="5" id="KW-0698">rRNA processing</keyword>
<dbReference type="Gene3D" id="3.30.230.70">
    <property type="entry name" value="GHMP Kinase, N-terminal domain"/>
    <property type="match status" value="1"/>
</dbReference>
<dbReference type="InterPro" id="IPR001247">
    <property type="entry name" value="ExoRNase_PH_dom1"/>
</dbReference>
<dbReference type="GO" id="GO:0000467">
    <property type="term" value="P:exonucleolytic trimming to generate mature 3'-end of 5.8S rRNA from tricistronic rRNA transcript (SSU-rRNA, 5.8S rRNA, LSU-rRNA)"/>
    <property type="evidence" value="ECO:0007669"/>
    <property type="project" value="TreeGrafter"/>
</dbReference>
<sequence>MDAELLQRFNPEEFYRHFLADGLRPDGRQLRQSRAAELRKGALGSACGSASLRLGRSSVLAGVRAELATEEALGRVEVSVELPALAGALFREKHRALGLMSFLSNTLTELLNSPAVFDPAQLAVQKEVCWMLNVHILCLNYDGNAFDLCLLAAIAALEDTRLPALMAESGEVPRLAVAAPGSELVAEARQLALLARPLPTTFAQMPGGQWVLDPCAAEESLGASVSLCLVEGRWLVFHQGGGADAGRFLEELMPLARGEMSKLTRLLEN</sequence>